<gene>
    <name evidence="5" type="ORF">EZH24_08020</name>
</gene>
<dbReference type="RefSeq" id="WP_137998609.1">
    <property type="nucleotide sequence ID" value="NZ_SJDU01000205.1"/>
</dbReference>
<dbReference type="PROSITE" id="PS00062">
    <property type="entry name" value="ALDOKETO_REDUCTASE_2"/>
    <property type="match status" value="1"/>
</dbReference>
<dbReference type="PANTHER" id="PTHR43827">
    <property type="entry name" value="2,5-DIKETO-D-GLUCONIC ACID REDUCTASE"/>
    <property type="match status" value="1"/>
</dbReference>
<dbReference type="Pfam" id="PF00248">
    <property type="entry name" value="Aldo_ket_red"/>
    <property type="match status" value="1"/>
</dbReference>
<keyword evidence="2" id="KW-0521">NADP</keyword>
<name>A0ABY2TPV6_9SPIR</name>
<evidence type="ECO:0000313" key="6">
    <source>
        <dbReference type="Proteomes" id="UP000310168"/>
    </source>
</evidence>
<sequence>MQKVKLNNGVEMPILGFGVFQVSDLKICEKAVADAISVGYRLFDTASVYENEEAVGNAIKKCKIPREEFFITSKAYMPEMGYENTKKAFQNTLSKLQTDYLDLYLIHMPFGDYYGSWRAMEELYNEGKIKAIGVSNFTSDRIVDFCYNIKVIPAINQLEIHPFYQRNEEIELLKEYKIQAEGWAPFAEGLNGMFTNPVLSKIAKSHGKSVAQVILRFNIQRNIIVIPKSIHKERIEENFNVFDFELNAEDMKAIAELDLNYPQMVDTRKVSEVRRIYGFKDNSVITSL</sequence>
<proteinExistence type="inferred from homology"/>
<reference evidence="5 6" key="1">
    <citation type="journal article" date="2019" name="Anaerobe">
        <title>Brachyspira catarrhinii sp. nov., an anaerobic intestinal spirochaete isolated from vervet monkeys may have been misidentified as Brachyspira aalborgi in previous studies.</title>
        <authorList>
            <person name="Phillips N.D."/>
            <person name="La T."/>
            <person name="Hampson D.J."/>
        </authorList>
    </citation>
    <scope>NUCLEOTIDE SEQUENCE [LARGE SCALE GENOMIC DNA]</scope>
    <source>
        <strain evidence="5 6">Z12</strain>
    </source>
</reference>
<keyword evidence="3" id="KW-0560">Oxidoreductase</keyword>
<feature type="domain" description="NADP-dependent oxidoreductase" evidence="4">
    <location>
        <begin position="29"/>
        <end position="258"/>
    </location>
</feature>
<comment type="similarity">
    <text evidence="1">Belongs to the aldo/keto reductase family.</text>
</comment>
<dbReference type="PIRSF" id="PIRSF000097">
    <property type="entry name" value="AKR"/>
    <property type="match status" value="1"/>
</dbReference>
<evidence type="ECO:0000256" key="2">
    <source>
        <dbReference type="ARBA" id="ARBA00022857"/>
    </source>
</evidence>
<dbReference type="InterPro" id="IPR023210">
    <property type="entry name" value="NADP_OxRdtase_dom"/>
</dbReference>
<evidence type="ECO:0000259" key="4">
    <source>
        <dbReference type="Pfam" id="PF00248"/>
    </source>
</evidence>
<evidence type="ECO:0000313" key="5">
    <source>
        <dbReference type="EMBL" id="TKZ34317.1"/>
    </source>
</evidence>
<accession>A0ABY2TPV6</accession>
<dbReference type="Gene3D" id="3.20.20.100">
    <property type="entry name" value="NADP-dependent oxidoreductase domain"/>
    <property type="match status" value="1"/>
</dbReference>
<dbReference type="InterPro" id="IPR020471">
    <property type="entry name" value="AKR"/>
</dbReference>
<evidence type="ECO:0000256" key="1">
    <source>
        <dbReference type="ARBA" id="ARBA00007905"/>
    </source>
</evidence>
<dbReference type="PROSITE" id="PS00063">
    <property type="entry name" value="ALDOKETO_REDUCTASE_3"/>
    <property type="match status" value="1"/>
</dbReference>
<dbReference type="InterPro" id="IPR018170">
    <property type="entry name" value="Aldo/ket_reductase_CS"/>
</dbReference>
<dbReference type="EMBL" id="SJDU01000205">
    <property type="protein sequence ID" value="TKZ34317.1"/>
    <property type="molecule type" value="Genomic_DNA"/>
</dbReference>
<protein>
    <submittedName>
        <fullName evidence="5">Aldo/keto reductase</fullName>
    </submittedName>
</protein>
<dbReference type="PRINTS" id="PR00069">
    <property type="entry name" value="ALDKETRDTASE"/>
</dbReference>
<keyword evidence="6" id="KW-1185">Reference proteome</keyword>
<organism evidence="5 6">
    <name type="scientific">Brachyspira catarrhinii</name>
    <dbReference type="NCBI Taxonomy" id="2528966"/>
    <lineage>
        <taxon>Bacteria</taxon>
        <taxon>Pseudomonadati</taxon>
        <taxon>Spirochaetota</taxon>
        <taxon>Spirochaetia</taxon>
        <taxon>Brachyspirales</taxon>
        <taxon>Brachyspiraceae</taxon>
        <taxon>Brachyspira</taxon>
    </lineage>
</organism>
<dbReference type="CDD" id="cd19133">
    <property type="entry name" value="AKR_AKR5F1"/>
    <property type="match status" value="1"/>
</dbReference>
<dbReference type="InterPro" id="IPR036812">
    <property type="entry name" value="NAD(P)_OxRdtase_dom_sf"/>
</dbReference>
<comment type="caution">
    <text evidence="5">The sequence shown here is derived from an EMBL/GenBank/DDBJ whole genome shotgun (WGS) entry which is preliminary data.</text>
</comment>
<evidence type="ECO:0000256" key="3">
    <source>
        <dbReference type="ARBA" id="ARBA00023002"/>
    </source>
</evidence>
<dbReference type="Proteomes" id="UP000310168">
    <property type="component" value="Unassembled WGS sequence"/>
</dbReference>
<dbReference type="PANTHER" id="PTHR43827:SF3">
    <property type="entry name" value="NADP-DEPENDENT OXIDOREDUCTASE DOMAIN-CONTAINING PROTEIN"/>
    <property type="match status" value="1"/>
</dbReference>
<dbReference type="SUPFAM" id="SSF51430">
    <property type="entry name" value="NAD(P)-linked oxidoreductase"/>
    <property type="match status" value="1"/>
</dbReference>
<dbReference type="PROSITE" id="PS00798">
    <property type="entry name" value="ALDOKETO_REDUCTASE_1"/>
    <property type="match status" value="1"/>
</dbReference>